<reference evidence="2 3" key="1">
    <citation type="submission" date="2021-03" db="EMBL/GenBank/DDBJ databases">
        <title>Genomic Encyclopedia of Type Strains, Phase IV (KMG-IV): sequencing the most valuable type-strain genomes for metagenomic binning, comparative biology and taxonomic classification.</title>
        <authorList>
            <person name="Goeker M."/>
        </authorList>
    </citation>
    <scope>NUCLEOTIDE SEQUENCE [LARGE SCALE GENOMIC DNA]</scope>
    <source>
        <strain evidence="2 3">DSM 6139</strain>
    </source>
</reference>
<dbReference type="CDD" id="cd00851">
    <property type="entry name" value="MTH1175"/>
    <property type="match status" value="1"/>
</dbReference>
<feature type="domain" description="Dinitrogenase iron-molybdenum cofactor biosynthesis" evidence="1">
    <location>
        <begin position="8"/>
        <end position="95"/>
    </location>
</feature>
<evidence type="ECO:0000313" key="2">
    <source>
        <dbReference type="EMBL" id="MBP1917955.1"/>
    </source>
</evidence>
<protein>
    <submittedName>
        <fullName evidence="2">Fe-Mo cluster-binding NifX family protein</fullName>
    </submittedName>
</protein>
<accession>A0ABS4G079</accession>
<sequence>MKIAVACDGGLVTEHFGHCEAFDIYTEEIGSIVRHERVQNPGHTTGFLPVYLKEMGAEVIISGGMGGSAVRLFNEKEIEVVTGARGDSRFAAESYLRGELVSTGSICHEHMHHGEC</sequence>
<comment type="caution">
    <text evidence="2">The sequence shown here is derived from an EMBL/GenBank/DDBJ whole genome shotgun (WGS) entry which is preliminary data.</text>
</comment>
<dbReference type="InterPro" id="IPR003731">
    <property type="entry name" value="Di-Nase_FeMo-co_biosynth"/>
</dbReference>
<dbReference type="InterPro" id="IPR036105">
    <property type="entry name" value="DiNase_FeMo-co_biosyn_sf"/>
</dbReference>
<name>A0ABS4G079_9CLOT</name>
<dbReference type="InterPro" id="IPR033913">
    <property type="entry name" value="MTH1175_dom"/>
</dbReference>
<proteinExistence type="predicted"/>
<gene>
    <name evidence="2" type="ORF">J2Z34_000426</name>
</gene>
<dbReference type="EMBL" id="JAGGKC010000002">
    <property type="protein sequence ID" value="MBP1917955.1"/>
    <property type="molecule type" value="Genomic_DNA"/>
</dbReference>
<dbReference type="PANTHER" id="PTHR42983:SF1">
    <property type="entry name" value="IRON-MOLYBDENUM PROTEIN"/>
    <property type="match status" value="1"/>
</dbReference>
<dbReference type="SUPFAM" id="SSF53146">
    <property type="entry name" value="Nitrogenase accessory factor-like"/>
    <property type="match status" value="1"/>
</dbReference>
<evidence type="ECO:0000313" key="3">
    <source>
        <dbReference type="Proteomes" id="UP001519271"/>
    </source>
</evidence>
<dbReference type="PANTHER" id="PTHR42983">
    <property type="entry name" value="DINITROGENASE IRON-MOLYBDENUM COFACTOR PROTEIN-RELATED"/>
    <property type="match status" value="1"/>
</dbReference>
<dbReference type="Proteomes" id="UP001519271">
    <property type="component" value="Unassembled WGS sequence"/>
</dbReference>
<dbReference type="Gene3D" id="3.30.420.130">
    <property type="entry name" value="Dinitrogenase iron-molybdenum cofactor biosynthesis domain"/>
    <property type="match status" value="1"/>
</dbReference>
<dbReference type="Pfam" id="PF02579">
    <property type="entry name" value="Nitro_FeMo-Co"/>
    <property type="match status" value="1"/>
</dbReference>
<keyword evidence="3" id="KW-1185">Reference proteome</keyword>
<organism evidence="2 3">
    <name type="scientific">Youngiibacter multivorans</name>
    <dbReference type="NCBI Taxonomy" id="937251"/>
    <lineage>
        <taxon>Bacteria</taxon>
        <taxon>Bacillati</taxon>
        <taxon>Bacillota</taxon>
        <taxon>Clostridia</taxon>
        <taxon>Eubacteriales</taxon>
        <taxon>Clostridiaceae</taxon>
        <taxon>Youngiibacter</taxon>
    </lineage>
</organism>
<evidence type="ECO:0000259" key="1">
    <source>
        <dbReference type="Pfam" id="PF02579"/>
    </source>
</evidence>